<dbReference type="eggNOG" id="COG1933">
    <property type="taxonomic scope" value="Bacteria"/>
</dbReference>
<sequence length="125" mass="14528">MIWIALALWTYKDSQSRSNNILVPILSTILVAATFFIGWLIYLMLRPSYTLEQVRLIKLRERESLAKASEVELCPRCKTRAQPEFKYCPICGLDLKSTCPNCRRSVRITWNICPYCGHQLEDLET</sequence>
<keyword evidence="1" id="KW-0812">Transmembrane</keyword>
<organism evidence="3 4">
    <name type="scientific">Thermobaculum terrenum (strain ATCC BAA-798 / CCMEE 7001 / YNP1)</name>
    <dbReference type="NCBI Taxonomy" id="525904"/>
    <lineage>
        <taxon>Bacteria</taxon>
        <taxon>Bacillati</taxon>
        <taxon>Chloroflexota</taxon>
        <taxon>Chloroflexia</taxon>
        <taxon>Candidatus Thermobaculales</taxon>
        <taxon>Candidatus Thermobaculaceae</taxon>
        <taxon>Thermobaculum</taxon>
    </lineage>
</organism>
<dbReference type="Proteomes" id="UP000000323">
    <property type="component" value="Chromosome 1"/>
</dbReference>
<dbReference type="AlphaFoldDB" id="D1CF92"/>
<dbReference type="RefSeq" id="WP_012874633.1">
    <property type="nucleotide sequence ID" value="NC_013525.1"/>
</dbReference>
<dbReference type="KEGG" id="ttr:Tter_0681"/>
<evidence type="ECO:0000256" key="1">
    <source>
        <dbReference type="SAM" id="Phobius"/>
    </source>
</evidence>
<protein>
    <recommendedName>
        <fullName evidence="2">DZANK-type domain-containing protein</fullName>
    </recommendedName>
</protein>
<feature type="domain" description="DZANK-type" evidence="2">
    <location>
        <begin position="74"/>
        <end position="117"/>
    </location>
</feature>
<dbReference type="PANTHER" id="PTHR36718">
    <property type="entry name" value="OS05G0435400 PROTEIN"/>
    <property type="match status" value="1"/>
</dbReference>
<keyword evidence="1" id="KW-1133">Transmembrane helix</keyword>
<keyword evidence="4" id="KW-1185">Reference proteome</keyword>
<dbReference type="HOGENOM" id="CLU_133669_0_0_0"/>
<reference evidence="4" key="1">
    <citation type="journal article" date="2010" name="Stand. Genomic Sci.">
        <title>Complete genome sequence of 'Thermobaculum terrenum' type strain (YNP1).</title>
        <authorList>
            <person name="Kiss H."/>
            <person name="Cleland D."/>
            <person name="Lapidus A."/>
            <person name="Lucas S."/>
            <person name="Glavina Del Rio T."/>
            <person name="Nolan M."/>
            <person name="Tice H."/>
            <person name="Han C."/>
            <person name="Goodwin L."/>
            <person name="Pitluck S."/>
            <person name="Liolios K."/>
            <person name="Ivanova N."/>
            <person name="Mavromatis K."/>
            <person name="Ovchinnikova G."/>
            <person name="Pati A."/>
            <person name="Chen A."/>
            <person name="Palaniappan K."/>
            <person name="Land M."/>
            <person name="Hauser L."/>
            <person name="Chang Y."/>
            <person name="Jeffries C."/>
            <person name="Lu M."/>
            <person name="Brettin T."/>
            <person name="Detter J."/>
            <person name="Goker M."/>
            <person name="Tindall B."/>
            <person name="Beck B."/>
            <person name="McDermott T."/>
            <person name="Woyke T."/>
            <person name="Bristow J."/>
            <person name="Eisen J."/>
            <person name="Markowitz V."/>
            <person name="Hugenholtz P."/>
            <person name="Kyrpides N."/>
            <person name="Klenk H."/>
            <person name="Cheng J."/>
        </authorList>
    </citation>
    <scope>NUCLEOTIDE SEQUENCE [LARGE SCALE GENOMIC DNA]</scope>
    <source>
        <strain evidence="4">ATCC BAA-798 / YNP1</strain>
    </source>
</reference>
<dbReference type="EMBL" id="CP001825">
    <property type="protein sequence ID" value="ACZ41598.1"/>
    <property type="molecule type" value="Genomic_DNA"/>
</dbReference>
<dbReference type="Pfam" id="PF12773">
    <property type="entry name" value="DZR"/>
    <property type="match status" value="1"/>
</dbReference>
<dbReference type="PANTHER" id="PTHR36718:SF1">
    <property type="entry name" value="DOUBLE ZINC RIBBON PROTEIN MJ0416"/>
    <property type="match status" value="1"/>
</dbReference>
<gene>
    <name evidence="3" type="ordered locus">Tter_0681</name>
</gene>
<accession>D1CF92</accession>
<dbReference type="InterPro" id="IPR053281">
    <property type="entry name" value="Double_zinc_ribbon"/>
</dbReference>
<feature type="transmembrane region" description="Helical" evidence="1">
    <location>
        <begin position="21"/>
        <end position="45"/>
    </location>
</feature>
<dbReference type="STRING" id="525904.Tter_0681"/>
<evidence type="ECO:0000313" key="3">
    <source>
        <dbReference type="EMBL" id="ACZ41598.1"/>
    </source>
</evidence>
<evidence type="ECO:0000313" key="4">
    <source>
        <dbReference type="Proteomes" id="UP000000323"/>
    </source>
</evidence>
<name>D1CF92_THET1</name>
<dbReference type="InterPro" id="IPR025874">
    <property type="entry name" value="DZR"/>
</dbReference>
<keyword evidence="1" id="KW-0472">Membrane</keyword>
<proteinExistence type="predicted"/>
<evidence type="ECO:0000259" key="2">
    <source>
        <dbReference type="Pfam" id="PF12773"/>
    </source>
</evidence>